<feature type="active site" evidence="4">
    <location>
        <position position="48"/>
    </location>
</feature>
<dbReference type="CDD" id="cd00475">
    <property type="entry name" value="Cis_IPPS"/>
    <property type="match status" value="1"/>
</dbReference>
<evidence type="ECO:0000256" key="3">
    <source>
        <dbReference type="ARBA" id="ARBA00022842"/>
    </source>
</evidence>
<proteinExistence type="inferred from homology"/>
<dbReference type="NCBIfam" id="TIGR00055">
    <property type="entry name" value="uppS"/>
    <property type="match status" value="1"/>
</dbReference>
<feature type="binding site" evidence="4">
    <location>
        <position position="218"/>
    </location>
    <ligand>
        <name>substrate</name>
    </ligand>
</feature>
<feature type="binding site" evidence="4">
    <location>
        <position position="97"/>
    </location>
    <ligand>
        <name>substrate</name>
    </ligand>
</feature>
<dbReference type="GO" id="GO:0016094">
    <property type="term" value="P:polyprenol biosynthetic process"/>
    <property type="evidence" value="ECO:0007669"/>
    <property type="project" value="TreeGrafter"/>
</dbReference>
<dbReference type="InterPro" id="IPR036424">
    <property type="entry name" value="UPP_synth-like_sf"/>
</dbReference>
<dbReference type="InterPro" id="IPR018520">
    <property type="entry name" value="UPP_synth-like_CS"/>
</dbReference>
<dbReference type="Proteomes" id="UP000070035">
    <property type="component" value="Unassembled WGS sequence"/>
</dbReference>
<dbReference type="PANTHER" id="PTHR10291">
    <property type="entry name" value="DEHYDRODOLICHYL DIPHOSPHATE SYNTHASE FAMILY MEMBER"/>
    <property type="match status" value="1"/>
</dbReference>
<evidence type="ECO:0000256" key="1">
    <source>
        <dbReference type="ARBA" id="ARBA00022679"/>
    </source>
</evidence>
<feature type="binding site" evidence="4">
    <location>
        <begin position="224"/>
        <end position="226"/>
    </location>
    <ligand>
        <name>substrate</name>
    </ligand>
</feature>
<feature type="binding site" evidence="4">
    <location>
        <position position="65"/>
    </location>
    <ligand>
        <name>substrate</name>
    </ligand>
</feature>
<name>A0A133V6I5_9EURY</name>
<dbReference type="PATRIC" id="fig|1698274.3.peg.173"/>
<dbReference type="PROSITE" id="PS01066">
    <property type="entry name" value="UPP_SYNTHASE"/>
    <property type="match status" value="1"/>
</dbReference>
<feature type="active site" description="Proton acceptor" evidence="4">
    <location>
        <position position="96"/>
    </location>
</feature>
<comment type="similarity">
    <text evidence="4">Belongs to the UPP synthase family.</text>
</comment>
<dbReference type="GO" id="GO:0000287">
    <property type="term" value="F:magnesium ion binding"/>
    <property type="evidence" value="ECO:0007669"/>
    <property type="project" value="UniProtKB-UniRule"/>
</dbReference>
<evidence type="ECO:0000313" key="5">
    <source>
        <dbReference type="EMBL" id="KXB02016.1"/>
    </source>
</evidence>
<keyword evidence="3 4" id="KW-0460">Magnesium</keyword>
<organism evidence="5 6">
    <name type="scientific">candidate division MSBL1 archaeon SCGC-AAA261F17</name>
    <dbReference type="NCBI Taxonomy" id="1698274"/>
    <lineage>
        <taxon>Archaea</taxon>
        <taxon>Methanobacteriati</taxon>
        <taxon>Methanobacteriota</taxon>
        <taxon>candidate division MSBL1</taxon>
    </lineage>
</organism>
<dbReference type="Pfam" id="PF01255">
    <property type="entry name" value="Prenyltransf"/>
    <property type="match status" value="1"/>
</dbReference>
<dbReference type="Gene3D" id="3.40.1180.10">
    <property type="entry name" value="Decaprenyl diphosphate synthase-like"/>
    <property type="match status" value="1"/>
</dbReference>
<protein>
    <recommendedName>
        <fullName evidence="4">Tritrans,polycis-undecaprenyl-diphosphate synthase (geranylgeranyl-diphosphate specific)</fullName>
        <ecNumber evidence="4">2.5.1.89</ecNumber>
    </recommendedName>
    <alternativeName>
        <fullName evidence="4">Undecaprenyl diphosphate synthase</fullName>
        <shortName evidence="4">UDS</shortName>
    </alternativeName>
    <alternativeName>
        <fullName evidence="4">Undecaprenyl pyrophosphate synthase</fullName>
        <shortName evidence="4">UPP synthase</shortName>
    </alternativeName>
</protein>
<dbReference type="SUPFAM" id="SSF64005">
    <property type="entry name" value="Undecaprenyl diphosphate synthase"/>
    <property type="match status" value="1"/>
</dbReference>
<feature type="binding site" evidence="4">
    <location>
        <begin position="93"/>
        <end position="95"/>
    </location>
    <ligand>
        <name>substrate</name>
    </ligand>
</feature>
<reference evidence="5 6" key="1">
    <citation type="journal article" date="2016" name="Sci. Rep.">
        <title>Metabolic traits of an uncultured archaeal lineage -MSBL1- from brine pools of the Red Sea.</title>
        <authorList>
            <person name="Mwirichia R."/>
            <person name="Alam I."/>
            <person name="Rashid M."/>
            <person name="Vinu M."/>
            <person name="Ba-Alawi W."/>
            <person name="Anthony Kamau A."/>
            <person name="Kamanda Ngugi D."/>
            <person name="Goker M."/>
            <person name="Klenk H.P."/>
            <person name="Bajic V."/>
            <person name="Stingl U."/>
        </authorList>
    </citation>
    <scope>NUCLEOTIDE SEQUENCE [LARGE SCALE GENOMIC DNA]</scope>
    <source>
        <strain evidence="5">SCGC-AAA261F17</strain>
    </source>
</reference>
<dbReference type="InterPro" id="IPR001441">
    <property type="entry name" value="UPP_synth-like"/>
</dbReference>
<feature type="binding site" evidence="4">
    <location>
        <position position="99"/>
    </location>
    <ligand>
        <name>substrate</name>
    </ligand>
</feature>
<comment type="function">
    <text evidence="4">Catalyzes the sequential condensation of isopentenyl diphosphate (IPP) with geranylgeranyl diphosphate (GGPP) to yield (2Z,6Z,10Z,14Z,18Z,22Z,26Z,30E,34E,38E)-undecaprenyl diphosphate (tritrans,heptacis-UPP). It is probably the precursor of glycosyl carrier lipids.</text>
</comment>
<dbReference type="EMBL" id="LHXY01000016">
    <property type="protein sequence ID" value="KXB02016.1"/>
    <property type="molecule type" value="Genomic_DNA"/>
</dbReference>
<keyword evidence="1 4" id="KW-0808">Transferase</keyword>
<accession>A0A133V6I5</accession>
<dbReference type="EC" id="2.5.1.89" evidence="4"/>
<feature type="binding site" evidence="4">
    <location>
        <position position="61"/>
    </location>
    <ligand>
        <name>substrate</name>
    </ligand>
</feature>
<feature type="binding site" evidence="4">
    <location>
        <begin position="49"/>
        <end position="52"/>
    </location>
    <ligand>
        <name>substrate</name>
    </ligand>
</feature>
<comment type="caution">
    <text evidence="4">Lacks conserved residue(s) required for the propagation of feature annotation.</text>
</comment>
<evidence type="ECO:0000256" key="2">
    <source>
        <dbReference type="ARBA" id="ARBA00022723"/>
    </source>
</evidence>
<comment type="cofactor">
    <cofactor evidence="4">
        <name>Mg(2+)</name>
        <dbReference type="ChEBI" id="CHEBI:18420"/>
    </cofactor>
    <text evidence="4">Binds 2 magnesium ions per subunit.</text>
</comment>
<comment type="subunit">
    <text evidence="4">Homodimer.</text>
</comment>
<keyword evidence="6" id="KW-1185">Reference proteome</keyword>
<feature type="binding site" evidence="4">
    <location>
        <position position="48"/>
    </location>
    <ligand>
        <name>Mg(2+)</name>
        <dbReference type="ChEBI" id="CHEBI:18420"/>
    </ligand>
</feature>
<feature type="binding site" evidence="4">
    <location>
        <position position="237"/>
    </location>
    <ligand>
        <name>Mg(2+)</name>
        <dbReference type="ChEBI" id="CHEBI:18420"/>
    </ligand>
</feature>
<dbReference type="HAMAP" id="MF_01139">
    <property type="entry name" value="ISPT"/>
    <property type="match status" value="1"/>
</dbReference>
<evidence type="ECO:0000313" key="6">
    <source>
        <dbReference type="Proteomes" id="UP000070035"/>
    </source>
</evidence>
<dbReference type="FunFam" id="3.40.1180.10:FF:000003">
    <property type="entry name" value="Isoprenyl transferase 2"/>
    <property type="match status" value="1"/>
</dbReference>
<dbReference type="PANTHER" id="PTHR10291:SF43">
    <property type="entry name" value="DEHYDRODOLICHYL DIPHOSPHATE SYNTHASE COMPLEX SUBUNIT DHDDS"/>
    <property type="match status" value="1"/>
</dbReference>
<comment type="catalytic activity">
    <reaction evidence="4">
        <text>geranylgeranyl diphosphate + 7 isopentenyl diphosphate = tri-trans,hepta-cis-undecaprenyl diphosphate + 7 diphosphate</text>
        <dbReference type="Rhea" id="RHEA:27622"/>
        <dbReference type="ChEBI" id="CHEBI:33019"/>
        <dbReference type="ChEBI" id="CHEBI:57533"/>
        <dbReference type="ChEBI" id="CHEBI:60388"/>
        <dbReference type="ChEBI" id="CHEBI:128769"/>
        <dbReference type="EC" id="2.5.1.89"/>
    </reaction>
</comment>
<sequence>MDLQRIPVERLPGIRELRKLARDYYEKRLLAKVKNNGNLPQHVAVILDGNRRYAEEVGIPRKDGHILGAEKLDEVLEWCQELGIRHMTVYAFSKDNFNRSSQEVGELMKLFKQKFMKVAKDDRIHRKKIRIRAIGDLKSLPEEVRSAIREAEESTKDYDDYSLNIAVGYGGRAELAKAVQKICERVKDGDIEPREVNENIIGDHLYTAGLPDPDLIIRTSGEERLSGFLLWQAAYSELYFCEANWPGFDKINFLRAISTYQSRERRFGK</sequence>
<dbReference type="GO" id="GO:0045547">
    <property type="term" value="F:ditrans,polycis-polyprenyl diphosphate synthase [(2E,6E)-farnesyl diphosphate specific] activity"/>
    <property type="evidence" value="ECO:0007669"/>
    <property type="project" value="TreeGrafter"/>
</dbReference>
<comment type="caution">
    <text evidence="5">The sequence shown here is derived from an EMBL/GenBank/DDBJ whole genome shotgun (WGS) entry which is preliminary data.</text>
</comment>
<evidence type="ECO:0000256" key="4">
    <source>
        <dbReference type="HAMAP-Rule" id="MF_01139"/>
    </source>
</evidence>
<dbReference type="AlphaFoldDB" id="A0A133V6I5"/>
<keyword evidence="2 4" id="KW-0479">Metal-binding</keyword>
<gene>
    <name evidence="4" type="primary">uppS</name>
    <name evidence="5" type="ORF">AKJ44_01570</name>
</gene>